<sequence>MLATLLVAAAAAQAAPPPKLAEKCPKLSAAERADIEAPDKFEFGSQLAWYAREQCVPMSEARRRMNLQAIAPSPALVEAIKANEAATFAGLWIQHQPTYGVVVAFTRDAAKTLAKYTRDPLYIPVDRPAASERDLNEARLRIGRELARFGAKPGVAFVDVMKGTVELGYSGDLSAFNAAVARGEVALPSYVRLTGPRPLPAAPELPAGWRDTVKAFPTVRGRTGNGPEPDILISGMMVLENGCLRLKQGDGPSRLIVWPAEAALEIKDGKPVVIHRLSGERVPVGRIRLGFKMRSPVDVTEVDGLSAACPGPYVYAGSFGSMAKYDAQDREERITWFMREEKMTRGQAEAAERAAQARAPRWTALRKNLADQQPEAFVSLYATVDGATLQWAGTSAQALAAVPADLRALVSVQIVPKLIAELNAAAADVRAQLKRNGLKGEVQVMEGAGRLYLSGPDLPMLSRAALAGSLKLPPVVQVVSNGASFDGYLDKFNQSANAALEAAPDFAAIQALIQDTWLPGVQYADRVGPRRKPGPGEARDDARMLVALGWTAEDLKRHRAAGFDPVAAWGQINMLVGPEMLAASLRDTVVAELVRLVPERLGDGSRTTAEFRIVESLKGAAKIGEIVRVRLISGYDADGTFQQAGDEPIALPGLPGSLSNGSRWMLFLSPTFNDHRARLSGGRSRPGDQVSFRAFIPVDGDALDLRYVSDSWPSSLAKVRAALVPVDRAFNAAEAQNPGKVAARRLP</sequence>
<dbReference type="Proteomes" id="UP001500235">
    <property type="component" value="Unassembled WGS sequence"/>
</dbReference>
<evidence type="ECO:0000313" key="2">
    <source>
        <dbReference type="Proteomes" id="UP001500235"/>
    </source>
</evidence>
<proteinExistence type="predicted"/>
<evidence type="ECO:0008006" key="3">
    <source>
        <dbReference type="Google" id="ProtNLM"/>
    </source>
</evidence>
<accession>A0ABP7SM54</accession>
<evidence type="ECO:0000313" key="1">
    <source>
        <dbReference type="EMBL" id="GAA4013405.1"/>
    </source>
</evidence>
<reference evidence="2" key="1">
    <citation type="journal article" date="2019" name="Int. J. Syst. Evol. Microbiol.">
        <title>The Global Catalogue of Microorganisms (GCM) 10K type strain sequencing project: providing services to taxonomists for standard genome sequencing and annotation.</title>
        <authorList>
            <consortium name="The Broad Institute Genomics Platform"/>
            <consortium name="The Broad Institute Genome Sequencing Center for Infectious Disease"/>
            <person name="Wu L."/>
            <person name="Ma J."/>
        </authorList>
    </citation>
    <scope>NUCLEOTIDE SEQUENCE [LARGE SCALE GENOMIC DNA]</scope>
    <source>
        <strain evidence="2">JCM 17563</strain>
    </source>
</reference>
<gene>
    <name evidence="1" type="ORF">GCM10022280_09580</name>
</gene>
<protein>
    <recommendedName>
        <fullName evidence="3">DUF4012 domain-containing protein</fullName>
    </recommendedName>
</protein>
<dbReference type="RefSeq" id="WP_344706237.1">
    <property type="nucleotide sequence ID" value="NZ_BAABBQ010000001.1"/>
</dbReference>
<dbReference type="EMBL" id="BAABBQ010000001">
    <property type="protein sequence ID" value="GAA4013405.1"/>
    <property type="molecule type" value="Genomic_DNA"/>
</dbReference>
<organism evidence="1 2">
    <name type="scientific">Sphingomonas swuensis</name>
    <dbReference type="NCBI Taxonomy" id="977800"/>
    <lineage>
        <taxon>Bacteria</taxon>
        <taxon>Pseudomonadati</taxon>
        <taxon>Pseudomonadota</taxon>
        <taxon>Alphaproteobacteria</taxon>
        <taxon>Sphingomonadales</taxon>
        <taxon>Sphingomonadaceae</taxon>
        <taxon>Sphingomonas</taxon>
    </lineage>
</organism>
<name>A0ABP7SM54_9SPHN</name>
<keyword evidence="2" id="KW-1185">Reference proteome</keyword>
<comment type="caution">
    <text evidence="1">The sequence shown here is derived from an EMBL/GenBank/DDBJ whole genome shotgun (WGS) entry which is preliminary data.</text>
</comment>